<dbReference type="PANTHER" id="PTHR30572">
    <property type="entry name" value="MEMBRANE COMPONENT OF TRANSPORTER-RELATED"/>
    <property type="match status" value="1"/>
</dbReference>
<accession>A0A3B1BHL3</accession>
<evidence type="ECO:0000256" key="6">
    <source>
        <dbReference type="ARBA" id="ARBA00038076"/>
    </source>
</evidence>
<feature type="transmembrane region" description="Helical" evidence="7">
    <location>
        <begin position="319"/>
        <end position="342"/>
    </location>
</feature>
<keyword evidence="3 7" id="KW-0812">Transmembrane</keyword>
<dbReference type="InterPro" id="IPR003838">
    <property type="entry name" value="ABC3_permease_C"/>
</dbReference>
<evidence type="ECO:0000313" key="10">
    <source>
        <dbReference type="EMBL" id="VAX13961.1"/>
    </source>
</evidence>
<evidence type="ECO:0000256" key="4">
    <source>
        <dbReference type="ARBA" id="ARBA00022989"/>
    </source>
</evidence>
<comment type="similarity">
    <text evidence="6">Belongs to the ABC-4 integral membrane protein family.</text>
</comment>
<keyword evidence="5 7" id="KW-0472">Membrane</keyword>
<evidence type="ECO:0000256" key="2">
    <source>
        <dbReference type="ARBA" id="ARBA00022475"/>
    </source>
</evidence>
<evidence type="ECO:0000256" key="3">
    <source>
        <dbReference type="ARBA" id="ARBA00022692"/>
    </source>
</evidence>
<feature type="transmembrane region" description="Helical" evidence="7">
    <location>
        <begin position="271"/>
        <end position="298"/>
    </location>
</feature>
<organism evidence="10">
    <name type="scientific">hydrothermal vent metagenome</name>
    <dbReference type="NCBI Taxonomy" id="652676"/>
    <lineage>
        <taxon>unclassified sequences</taxon>
        <taxon>metagenomes</taxon>
        <taxon>ecological metagenomes</taxon>
    </lineage>
</organism>
<gene>
    <name evidence="10" type="ORF">MNBD_GAMMA24-353</name>
</gene>
<dbReference type="AlphaFoldDB" id="A0A3B1BHL3"/>
<comment type="subcellular location">
    <subcellularLocation>
        <location evidence="1">Cell membrane</location>
        <topology evidence="1">Multi-pass membrane protein</topology>
    </subcellularLocation>
</comment>
<dbReference type="PANTHER" id="PTHR30572:SF4">
    <property type="entry name" value="ABC TRANSPORTER PERMEASE YTRF"/>
    <property type="match status" value="1"/>
</dbReference>
<keyword evidence="2" id="KW-1003">Cell membrane</keyword>
<evidence type="ECO:0000256" key="7">
    <source>
        <dbReference type="SAM" id="Phobius"/>
    </source>
</evidence>
<feature type="domain" description="ABC3 transporter permease C-terminal" evidence="8">
    <location>
        <begin position="279"/>
        <end position="392"/>
    </location>
</feature>
<reference evidence="10" key="1">
    <citation type="submission" date="2018-06" db="EMBL/GenBank/DDBJ databases">
        <authorList>
            <person name="Zhirakovskaya E."/>
        </authorList>
    </citation>
    <scope>NUCLEOTIDE SEQUENCE</scope>
</reference>
<evidence type="ECO:0000256" key="5">
    <source>
        <dbReference type="ARBA" id="ARBA00023136"/>
    </source>
</evidence>
<dbReference type="InterPro" id="IPR025857">
    <property type="entry name" value="MacB_PCD"/>
</dbReference>
<feature type="transmembrane region" description="Helical" evidence="7">
    <location>
        <begin position="362"/>
        <end position="382"/>
    </location>
</feature>
<evidence type="ECO:0000256" key="1">
    <source>
        <dbReference type="ARBA" id="ARBA00004651"/>
    </source>
</evidence>
<dbReference type="Pfam" id="PF02687">
    <property type="entry name" value="FtsX"/>
    <property type="match status" value="1"/>
</dbReference>
<dbReference type="Pfam" id="PF12704">
    <property type="entry name" value="MacB_PCD"/>
    <property type="match status" value="1"/>
</dbReference>
<dbReference type="GO" id="GO:0022857">
    <property type="term" value="F:transmembrane transporter activity"/>
    <property type="evidence" value="ECO:0007669"/>
    <property type="project" value="TreeGrafter"/>
</dbReference>
<feature type="transmembrane region" description="Helical" evidence="7">
    <location>
        <begin position="21"/>
        <end position="41"/>
    </location>
</feature>
<keyword evidence="4 7" id="KW-1133">Transmembrane helix</keyword>
<dbReference type="EMBL" id="UOFZ01000148">
    <property type="protein sequence ID" value="VAX13961.1"/>
    <property type="molecule type" value="Genomic_DNA"/>
</dbReference>
<evidence type="ECO:0000259" key="8">
    <source>
        <dbReference type="Pfam" id="PF02687"/>
    </source>
</evidence>
<sequence>MLSRDYFNLTLRSLSDHRLRSFLTALGIAVGIAAVVLLTSIGEGIHRFVLAEFTQFGTNLVAINPGRATTSGASMGMFGSERPLSIEDAEALERLPYARAVVPFVQGNAEVEAGNRRRRTSVYGVGPAMPEAFSMTVKSGRFLPADDPVTPRAFAVLGSKLRKELFADSNPLGQRITIGGSRYRVIGVMEPKGTVLGFDLDDTVYIPAARSMALFNRDSLFEIDVLYEENTPVDKVVKGIQRILEARHGSNDVTITTQQQMLDVLGSVLNVLTFAVAAIGGISLLVGAIGIITIMTIAVNERTREIGLLRALGASRSQILGLFLGEATILAAIGGFSGLLFGLASAQLLNLLLPALPVHTPWLYVLLAEISAILIGLLAGVLPARRAARLDPIEALRTE</sequence>
<name>A0A3B1BHL3_9ZZZZ</name>
<dbReference type="InterPro" id="IPR050250">
    <property type="entry name" value="Macrolide_Exporter_MacB"/>
</dbReference>
<evidence type="ECO:0000259" key="9">
    <source>
        <dbReference type="Pfam" id="PF12704"/>
    </source>
</evidence>
<feature type="domain" description="MacB-like periplasmic core" evidence="9">
    <location>
        <begin position="21"/>
        <end position="242"/>
    </location>
</feature>
<proteinExistence type="inferred from homology"/>
<protein>
    <submittedName>
        <fullName evidence="10">ABC-type antimicrobial peptide transport system, permease component</fullName>
    </submittedName>
</protein>
<dbReference type="GO" id="GO:0005886">
    <property type="term" value="C:plasma membrane"/>
    <property type="evidence" value="ECO:0007669"/>
    <property type="project" value="UniProtKB-SubCell"/>
</dbReference>